<dbReference type="Proteomes" id="UP000276133">
    <property type="component" value="Unassembled WGS sequence"/>
</dbReference>
<dbReference type="EMBL" id="REGN01008871">
    <property type="protein sequence ID" value="RNA02463.1"/>
    <property type="molecule type" value="Genomic_DNA"/>
</dbReference>
<sequence>MGHNRSCRVKIGRHGLKKLGFSLFKHGSEFLKVTKKISVLDFRDLSQEINKPIILWLVHVLKLQLNLTFIRGLERRKE</sequence>
<proteinExistence type="predicted"/>
<accession>A0A3M7PTX6</accession>
<evidence type="ECO:0000313" key="2">
    <source>
        <dbReference type="Proteomes" id="UP000276133"/>
    </source>
</evidence>
<dbReference type="AlphaFoldDB" id="A0A3M7PTX6"/>
<comment type="caution">
    <text evidence="1">The sequence shown here is derived from an EMBL/GenBank/DDBJ whole genome shotgun (WGS) entry which is preliminary data.</text>
</comment>
<organism evidence="1 2">
    <name type="scientific">Brachionus plicatilis</name>
    <name type="common">Marine rotifer</name>
    <name type="synonym">Brachionus muelleri</name>
    <dbReference type="NCBI Taxonomy" id="10195"/>
    <lineage>
        <taxon>Eukaryota</taxon>
        <taxon>Metazoa</taxon>
        <taxon>Spiralia</taxon>
        <taxon>Gnathifera</taxon>
        <taxon>Rotifera</taxon>
        <taxon>Eurotatoria</taxon>
        <taxon>Monogononta</taxon>
        <taxon>Pseudotrocha</taxon>
        <taxon>Ploima</taxon>
        <taxon>Brachionidae</taxon>
        <taxon>Brachionus</taxon>
    </lineage>
</organism>
<evidence type="ECO:0000313" key="1">
    <source>
        <dbReference type="EMBL" id="RNA02463.1"/>
    </source>
</evidence>
<reference evidence="1 2" key="1">
    <citation type="journal article" date="2018" name="Sci. Rep.">
        <title>Genomic signatures of local adaptation to the degree of environmental predictability in rotifers.</title>
        <authorList>
            <person name="Franch-Gras L."/>
            <person name="Hahn C."/>
            <person name="Garcia-Roger E.M."/>
            <person name="Carmona M.J."/>
            <person name="Serra M."/>
            <person name="Gomez A."/>
        </authorList>
    </citation>
    <scope>NUCLEOTIDE SEQUENCE [LARGE SCALE GENOMIC DNA]</scope>
    <source>
        <strain evidence="1">HYR1</strain>
    </source>
</reference>
<protein>
    <submittedName>
        <fullName evidence="1">Uncharacterized protein</fullName>
    </submittedName>
</protein>
<gene>
    <name evidence="1" type="ORF">BpHYR1_033012</name>
</gene>
<name>A0A3M7PTX6_BRAPC</name>
<keyword evidence="2" id="KW-1185">Reference proteome</keyword>